<keyword evidence="3" id="KW-0547">Nucleotide-binding</keyword>
<name>A0A6S6SQY4_9BACT</name>
<evidence type="ECO:0000256" key="1">
    <source>
        <dbReference type="ARBA" id="ARBA00009670"/>
    </source>
</evidence>
<gene>
    <name evidence="6" type="ORF">HELGO_WM4496</name>
</gene>
<proteinExistence type="inferred from homology"/>
<dbReference type="InterPro" id="IPR051409">
    <property type="entry name" value="Atypical_kinase_ADCK"/>
</dbReference>
<organism evidence="6">
    <name type="scientific">uncultured Sulfurovum sp</name>
    <dbReference type="NCBI Taxonomy" id="269237"/>
    <lineage>
        <taxon>Bacteria</taxon>
        <taxon>Pseudomonadati</taxon>
        <taxon>Campylobacterota</taxon>
        <taxon>Epsilonproteobacteria</taxon>
        <taxon>Campylobacterales</taxon>
        <taxon>Sulfurovaceae</taxon>
        <taxon>Sulfurovum</taxon>
        <taxon>environmental samples</taxon>
    </lineage>
</organism>
<dbReference type="InterPro" id="IPR000719">
    <property type="entry name" value="Prot_kinase_dom"/>
</dbReference>
<dbReference type="GO" id="GO:0004497">
    <property type="term" value="F:monooxygenase activity"/>
    <property type="evidence" value="ECO:0007669"/>
    <property type="project" value="UniProtKB-KW"/>
</dbReference>
<evidence type="ECO:0000256" key="3">
    <source>
        <dbReference type="ARBA" id="ARBA00022741"/>
    </source>
</evidence>
<keyword evidence="6" id="KW-0830">Ubiquinone</keyword>
<dbReference type="SUPFAM" id="SSF56112">
    <property type="entry name" value="Protein kinase-like (PK-like)"/>
    <property type="match status" value="1"/>
</dbReference>
<sequence length="444" mass="50366">METNNDTLQKKIPSTKLSRGRVAGKAMLKIGVVSGKGAVKRAFMSKEDKEASKSDTHAEIAKVIIDSLGELKGVSVKIAQQIALGLPFLPQEYLDEISKSFNSIPPINKALIRKIIKQELQGYPQNVFDTFDNNAFGAASLGQVHKATLEGKELAVKVQYPGIATSIESDLSVINFALKRFAKGQNIDHLMKEVEQRLTEEVDYELEAGNTKFYAEHLKHELIVVPTVMEALSSKSVLTSTFLEGEGFEAFLKANPSQEVRNHYAQLIFDSFFMGLYRLKMIHADPNPGNFIFMADKRLGMIDFGCVKKVEESFLKDFSKLHVLLIDKASDEEVTEQYANVNMVDRGDKADMLTFYQSTIKPLDRIYIEIFEEEKFDFKKNADFSQRGFNTIMEVQKSQRHALHKMNADYLFIDRTLLGYYNIFEKMEATIDTRFAQRLVREGM</sequence>
<keyword evidence="6" id="KW-0560">Oxidoreductase</keyword>
<comment type="similarity">
    <text evidence="1">Belongs to the protein kinase superfamily. ADCK protein kinase family.</text>
</comment>
<dbReference type="GO" id="GO:0005524">
    <property type="term" value="F:ATP binding"/>
    <property type="evidence" value="ECO:0007669"/>
    <property type="project" value="UniProtKB-KW"/>
</dbReference>
<dbReference type="EMBL" id="CACVAP010000053">
    <property type="protein sequence ID" value="CAA6807990.1"/>
    <property type="molecule type" value="Genomic_DNA"/>
</dbReference>
<keyword evidence="6" id="KW-0503">Monooxygenase</keyword>
<dbReference type="Pfam" id="PF03109">
    <property type="entry name" value="ABC1"/>
    <property type="match status" value="1"/>
</dbReference>
<evidence type="ECO:0000256" key="4">
    <source>
        <dbReference type="ARBA" id="ARBA00022840"/>
    </source>
</evidence>
<evidence type="ECO:0000313" key="6">
    <source>
        <dbReference type="EMBL" id="CAA6807990.1"/>
    </source>
</evidence>
<dbReference type="CDD" id="cd13970">
    <property type="entry name" value="ABC1_ADCK3"/>
    <property type="match status" value="1"/>
</dbReference>
<dbReference type="AlphaFoldDB" id="A0A6S6SQY4"/>
<evidence type="ECO:0000256" key="2">
    <source>
        <dbReference type="ARBA" id="ARBA00022679"/>
    </source>
</evidence>
<accession>A0A6S6SQY4</accession>
<feature type="domain" description="Protein kinase" evidence="5">
    <location>
        <begin position="130"/>
        <end position="444"/>
    </location>
</feature>
<dbReference type="PANTHER" id="PTHR43851">
    <property type="match status" value="1"/>
</dbReference>
<dbReference type="InterPro" id="IPR004147">
    <property type="entry name" value="ABC1_dom"/>
</dbReference>
<protein>
    <submittedName>
        <fullName evidence="6">Ubiquinone biosynthesis monooxygenase UbiB</fullName>
    </submittedName>
</protein>
<keyword evidence="4" id="KW-0067">ATP-binding</keyword>
<dbReference type="PANTHER" id="PTHR43851:SF3">
    <property type="entry name" value="COENZYME Q8"/>
    <property type="match status" value="1"/>
</dbReference>
<dbReference type="PROSITE" id="PS50011">
    <property type="entry name" value="PROTEIN_KINASE_DOM"/>
    <property type="match status" value="1"/>
</dbReference>
<dbReference type="InterPro" id="IPR034646">
    <property type="entry name" value="ADCK3_dom"/>
</dbReference>
<reference evidence="6" key="1">
    <citation type="submission" date="2020-01" db="EMBL/GenBank/DDBJ databases">
        <authorList>
            <person name="Meier V. D."/>
            <person name="Meier V D."/>
        </authorList>
    </citation>
    <scope>NUCLEOTIDE SEQUENCE</scope>
    <source>
        <strain evidence="6">HLG_WM_MAG_06</strain>
    </source>
</reference>
<dbReference type="InterPro" id="IPR011009">
    <property type="entry name" value="Kinase-like_dom_sf"/>
</dbReference>
<dbReference type="GO" id="GO:0004672">
    <property type="term" value="F:protein kinase activity"/>
    <property type="evidence" value="ECO:0007669"/>
    <property type="project" value="InterPro"/>
</dbReference>
<keyword evidence="2" id="KW-0808">Transferase</keyword>
<evidence type="ECO:0000259" key="5">
    <source>
        <dbReference type="PROSITE" id="PS50011"/>
    </source>
</evidence>